<dbReference type="RefSeq" id="WP_141385613.1">
    <property type="nucleotide sequence ID" value="NZ_BJNQ01000001.1"/>
</dbReference>
<gene>
    <name evidence="1" type="ORF">MLI01_01480</name>
</gene>
<organism evidence="1 2">
    <name type="scientific">Microbacterium maritypicum</name>
    <name type="common">Microbacterium liquefaciens</name>
    <dbReference type="NCBI Taxonomy" id="33918"/>
    <lineage>
        <taxon>Bacteria</taxon>
        <taxon>Bacillati</taxon>
        <taxon>Actinomycetota</taxon>
        <taxon>Actinomycetes</taxon>
        <taxon>Micrococcales</taxon>
        <taxon>Microbacteriaceae</taxon>
        <taxon>Microbacterium</taxon>
    </lineage>
</organism>
<evidence type="ECO:0000313" key="1">
    <source>
        <dbReference type="EMBL" id="GEC74003.1"/>
    </source>
</evidence>
<evidence type="ECO:0000313" key="2">
    <source>
        <dbReference type="Proteomes" id="UP000317410"/>
    </source>
</evidence>
<dbReference type="EMBL" id="BJNQ01000001">
    <property type="protein sequence ID" value="GEC74003.1"/>
    <property type="molecule type" value="Genomic_DNA"/>
</dbReference>
<dbReference type="AlphaFoldDB" id="A0A4Y4B5S5"/>
<reference evidence="1 2" key="1">
    <citation type="submission" date="2019-06" db="EMBL/GenBank/DDBJ databases">
        <title>Whole genome shotgun sequence of Microbacterium liquefaciens NBRC 15037.</title>
        <authorList>
            <person name="Hosoyama A."/>
            <person name="Uohara A."/>
            <person name="Ohji S."/>
            <person name="Ichikawa N."/>
        </authorList>
    </citation>
    <scope>NUCLEOTIDE SEQUENCE [LARGE SCALE GENOMIC DNA]</scope>
    <source>
        <strain evidence="1 2">NBRC 15037</strain>
    </source>
</reference>
<dbReference type="Proteomes" id="UP000317410">
    <property type="component" value="Unassembled WGS sequence"/>
</dbReference>
<dbReference type="Pfam" id="PF13384">
    <property type="entry name" value="HTH_23"/>
    <property type="match status" value="1"/>
</dbReference>
<sequence>MNTNLTPRAGAMSANTPDTADLAAEYLLGERPAPKGAPRRIATATRKQKALTMRRAGIAVEAIAAHLKVHPSTVYAWLKDAIAAIPREEADELRLLELDRLDAIFRGHFAHAVNGDVRSAETCLKIMERRARLLNLDAAHTAGLEQVGSLLDRLVFGSEG</sequence>
<proteinExistence type="predicted"/>
<accession>A0A4Y4B5S5</accession>
<name>A0A4Y4B5S5_MICMQ</name>
<protein>
    <submittedName>
        <fullName evidence="1">Uncharacterized protein</fullName>
    </submittedName>
</protein>
<comment type="caution">
    <text evidence="1">The sequence shown here is derived from an EMBL/GenBank/DDBJ whole genome shotgun (WGS) entry which is preliminary data.</text>
</comment>